<keyword evidence="3" id="KW-0997">Cell inner membrane</keyword>
<gene>
    <name evidence="14" type="ORF">P0M35_11330</name>
</gene>
<dbReference type="InterPro" id="IPR023058">
    <property type="entry name" value="PPIase_PpiC_CS"/>
</dbReference>
<dbReference type="RefSeq" id="WP_321536515.1">
    <property type="nucleotide sequence ID" value="NZ_JARGDL010000017.1"/>
</dbReference>
<evidence type="ECO:0000313" key="15">
    <source>
        <dbReference type="Proteomes" id="UP001221302"/>
    </source>
</evidence>
<evidence type="ECO:0000256" key="8">
    <source>
        <dbReference type="ARBA" id="ARBA00038408"/>
    </source>
</evidence>
<evidence type="ECO:0000256" key="6">
    <source>
        <dbReference type="ARBA" id="ARBA00023136"/>
    </source>
</evidence>
<dbReference type="Pfam" id="PF13623">
    <property type="entry name" value="SurA_N_2"/>
    <property type="match status" value="1"/>
</dbReference>
<evidence type="ECO:0000256" key="12">
    <source>
        <dbReference type="SAM" id="Coils"/>
    </source>
</evidence>
<evidence type="ECO:0000256" key="7">
    <source>
        <dbReference type="ARBA" id="ARBA00023186"/>
    </source>
</evidence>
<feature type="domain" description="PpiC" evidence="13">
    <location>
        <begin position="330"/>
        <end position="426"/>
    </location>
</feature>
<feature type="coiled-coil region" evidence="12">
    <location>
        <begin position="48"/>
        <end position="75"/>
    </location>
</feature>
<reference evidence="14" key="1">
    <citation type="submission" date="2023-03" db="EMBL/GenBank/DDBJ databases">
        <title>Stygiobacter electus gen. nov., sp. nov., facultatively anaerobic thermotolerant bacterium of the class Ignavibacteria from a well of Yessentuki mineral water deposit.</title>
        <authorList>
            <person name="Podosokorskaya O.A."/>
            <person name="Elcheninov A.G."/>
            <person name="Petrova N.F."/>
            <person name="Zavarzina D.G."/>
            <person name="Kublanov I.V."/>
            <person name="Merkel A.Y."/>
        </authorList>
    </citation>
    <scope>NUCLEOTIDE SEQUENCE</scope>
    <source>
        <strain evidence="14">09-Me</strain>
    </source>
</reference>
<dbReference type="InterPro" id="IPR052029">
    <property type="entry name" value="PpiD_chaperone"/>
</dbReference>
<organism evidence="14 15">
    <name type="scientific">Stygiobacter electus</name>
    <dbReference type="NCBI Taxonomy" id="3032292"/>
    <lineage>
        <taxon>Bacteria</taxon>
        <taxon>Pseudomonadati</taxon>
        <taxon>Ignavibacteriota</taxon>
        <taxon>Ignavibacteria</taxon>
        <taxon>Ignavibacteriales</taxon>
        <taxon>Melioribacteraceae</taxon>
        <taxon>Stygiobacter</taxon>
    </lineage>
</organism>
<dbReference type="Pfam" id="PF13145">
    <property type="entry name" value="Rotamase_2"/>
    <property type="match status" value="1"/>
</dbReference>
<evidence type="ECO:0000259" key="13">
    <source>
        <dbReference type="PROSITE" id="PS50198"/>
    </source>
</evidence>
<evidence type="ECO:0000256" key="3">
    <source>
        <dbReference type="ARBA" id="ARBA00022519"/>
    </source>
</evidence>
<keyword evidence="11" id="KW-0697">Rotamase</keyword>
<keyword evidence="7" id="KW-0143">Chaperone</keyword>
<dbReference type="InterPro" id="IPR046357">
    <property type="entry name" value="PPIase_dom_sf"/>
</dbReference>
<evidence type="ECO:0000256" key="4">
    <source>
        <dbReference type="ARBA" id="ARBA00022692"/>
    </source>
</evidence>
<dbReference type="AlphaFoldDB" id="A0AAE3P280"/>
<keyword evidence="5" id="KW-1133">Transmembrane helix</keyword>
<protein>
    <recommendedName>
        <fullName evidence="9">Periplasmic chaperone PpiD</fullName>
    </recommendedName>
    <alternativeName>
        <fullName evidence="10">Periplasmic folding chaperone</fullName>
    </alternativeName>
</protein>
<dbReference type="SUPFAM" id="SSF109998">
    <property type="entry name" value="Triger factor/SurA peptide-binding domain-like"/>
    <property type="match status" value="1"/>
</dbReference>
<keyword evidence="12" id="KW-0175">Coiled coil</keyword>
<dbReference type="PROSITE" id="PS01096">
    <property type="entry name" value="PPIC_PPIASE_1"/>
    <property type="match status" value="1"/>
</dbReference>
<dbReference type="PROSITE" id="PS50198">
    <property type="entry name" value="PPIC_PPIASE_2"/>
    <property type="match status" value="1"/>
</dbReference>
<comment type="subcellular location">
    <subcellularLocation>
        <location evidence="1">Cell inner membrane</location>
        <topology evidence="1">Single-pass type II membrane protein</topology>
        <orientation evidence="1">Periplasmic side</orientation>
    </subcellularLocation>
</comment>
<evidence type="ECO:0000256" key="1">
    <source>
        <dbReference type="ARBA" id="ARBA00004382"/>
    </source>
</evidence>
<accession>A0AAE3P280</accession>
<keyword evidence="4" id="KW-0812">Transmembrane</keyword>
<dbReference type="GO" id="GO:0003755">
    <property type="term" value="F:peptidyl-prolyl cis-trans isomerase activity"/>
    <property type="evidence" value="ECO:0007669"/>
    <property type="project" value="UniProtKB-KW"/>
</dbReference>
<dbReference type="Gene3D" id="1.10.4030.10">
    <property type="entry name" value="Porin chaperone SurA, peptide-binding domain"/>
    <property type="match status" value="2"/>
</dbReference>
<dbReference type="Pfam" id="PF13616">
    <property type="entry name" value="Rotamase_3"/>
    <property type="match status" value="1"/>
</dbReference>
<sequence>MRSLAPWFIITVGGLFVLFMVLSDSRVLDFTRTQSQNVGSVDGEDISYQDYSNTVERLRKQQEQAGQQITEEQMDYFRDQVWDMMVTQKLLDKKIKEYGIIVTDDEVREAIMGPNPPADIRQQFTDSTGYFNRQAFETAMRDPRNKDILITIEERERQRLTQQKLQNILFASVTVSENEAYENFIKQNIKMKAQYIAIDPNTIPDSEIKVSNEDLKKYYDEHADEFKIENQRKIKYVIFNRLPSQGDTLLVKKNLESIAAKLKVDTTSFKTYVQMYSEQPYKKDTVSITTLAPEAREVLSKANKGEIVGPVSTWEGMVIYKLIDKVSSKNEMVRASHILVRSSGNDAEDKKKIDEIYNELMKGANFEAVARAKSQDGSAPQGGDLGWFGKGQMVKPFEDACFSGKIGVIQKPIKTQFGYHIIKVTGRSNQNFVVEKIVNKVTISATTADKIYQDAADFAYIAKENGFESEAKLLKYNVIEAPPFNEEAAAIAGVGINKALVKWAFDNGVGDISDVFRVPSGYVVAMVSEIIKAGVKPFDEVKESIRSNVIRTKKLDKALEIAKKIKSQIGDNGDPQAALSIWPSAKIDTTNEFTTNGSIAKLGREFAFSEVALKADLNKWTNPVKGSNNAYIIKVTYRTKYDPQLFAFQKEGIKKELINNKRNIYLGQWVEQLKKEAKIVDNRYLFFR</sequence>
<dbReference type="InterPro" id="IPR027304">
    <property type="entry name" value="Trigger_fact/SurA_dom_sf"/>
</dbReference>
<evidence type="ECO:0000256" key="10">
    <source>
        <dbReference type="ARBA" id="ARBA00042775"/>
    </source>
</evidence>
<keyword evidence="2" id="KW-1003">Cell membrane</keyword>
<comment type="similarity">
    <text evidence="8">Belongs to the PpiD chaperone family.</text>
</comment>
<dbReference type="Proteomes" id="UP001221302">
    <property type="component" value="Unassembled WGS sequence"/>
</dbReference>
<name>A0AAE3P280_9BACT</name>
<dbReference type="InterPro" id="IPR000297">
    <property type="entry name" value="PPIase_PpiC"/>
</dbReference>
<keyword evidence="11 14" id="KW-0413">Isomerase</keyword>
<dbReference type="Gene3D" id="3.10.50.40">
    <property type="match status" value="3"/>
</dbReference>
<keyword evidence="15" id="KW-1185">Reference proteome</keyword>
<evidence type="ECO:0000256" key="2">
    <source>
        <dbReference type="ARBA" id="ARBA00022475"/>
    </source>
</evidence>
<evidence type="ECO:0000256" key="5">
    <source>
        <dbReference type="ARBA" id="ARBA00022989"/>
    </source>
</evidence>
<evidence type="ECO:0000256" key="11">
    <source>
        <dbReference type="PROSITE-ProRule" id="PRU00278"/>
    </source>
</evidence>
<comment type="caution">
    <text evidence="14">The sequence shown here is derived from an EMBL/GenBank/DDBJ whole genome shotgun (WGS) entry which is preliminary data.</text>
</comment>
<keyword evidence="6" id="KW-0472">Membrane</keyword>
<dbReference type="SUPFAM" id="SSF54534">
    <property type="entry name" value="FKBP-like"/>
    <property type="match status" value="2"/>
</dbReference>
<evidence type="ECO:0000313" key="14">
    <source>
        <dbReference type="EMBL" id="MDF1612744.1"/>
    </source>
</evidence>
<dbReference type="PANTHER" id="PTHR47529">
    <property type="entry name" value="PEPTIDYL-PROLYL CIS-TRANS ISOMERASE D"/>
    <property type="match status" value="1"/>
</dbReference>
<dbReference type="PANTHER" id="PTHR47529:SF1">
    <property type="entry name" value="PERIPLASMIC CHAPERONE PPID"/>
    <property type="match status" value="1"/>
</dbReference>
<dbReference type="GO" id="GO:0005886">
    <property type="term" value="C:plasma membrane"/>
    <property type="evidence" value="ECO:0007669"/>
    <property type="project" value="UniProtKB-SubCell"/>
</dbReference>
<evidence type="ECO:0000256" key="9">
    <source>
        <dbReference type="ARBA" id="ARBA00040743"/>
    </source>
</evidence>
<dbReference type="EMBL" id="JARGDL010000017">
    <property type="protein sequence ID" value="MDF1612744.1"/>
    <property type="molecule type" value="Genomic_DNA"/>
</dbReference>
<proteinExistence type="inferred from homology"/>